<dbReference type="GO" id="GO:0030490">
    <property type="term" value="P:maturation of SSU-rRNA"/>
    <property type="evidence" value="ECO:0007669"/>
    <property type="project" value="InterPro"/>
</dbReference>
<comment type="caution">
    <text evidence="2">The sequence shown here is derived from an EMBL/GenBank/DDBJ whole genome shotgun (WGS) entry which is preliminary data.</text>
</comment>
<sequence>MSIAIGEPSLLSSYDIPWRGLSGSPLHHGIYVAHEPATGTKAKSREGFVTVTVQGDGVHILDMSDSHVAGSYALGPSTTFAGPSVSRIMTENGTRFRRIYAAVEQSSGVRTEDHGRVIWSWDEVSERDGRAKEKKSSVTAPHRVSRIYAPEDLPDYILLLSPGGDVTMMDIDLDTPKAEWRSNSKSTLLTSFMFPKVSATFLPPHLVAPLATLVLVFSTTGITQICVLSIYGDEIAAVLNEETSTVIEASCSSSGYITCLQSDGQWRSFELHSTSPESLQLLPIPSPMRLSGLSFIEKSAGATTSTTVSTLSLGSSFALICGCLVQSQDLVVLLWDLRYSVVLASHRFPIPTDLTASKAGVSLKLIPASTTQVLLSLSSRPQGKSSKSRSAVFVIPTTVPPTSTIATAMGRASSSAKWLVAPNGGPLGVSFSPERHDFLNKLRSTIRQNDPEAADSAFFEWIENRSGPAVSVDVRLDEPIFGHEFVREILDIAFQPSSTPTSTLYPPKTIYYLLENRLVSAGMLSQSLLGLFVESKDWRAVALTLKNVLDIPEVEIIKLVRSIHGYTRPASRHDMQVDATLPDAEASSMMASCVSYPSSDAALRLAIKEQLNNAESIIPILVIVDDWLDKISSRETNLESPGKTTATVASPEEADIPPLDKILAFLRAILDATFVTLLQHTQSHPLLRRLSARLQSEIKVIDELQSLHGPLELFAKTQEKTTTEKQRPQGPLEDWRRRRKLAHEQASMGVGLYQVEELVI</sequence>
<dbReference type="AlphaFoldDB" id="A0AAD4LC82"/>
<dbReference type="GO" id="GO:0005730">
    <property type="term" value="C:nucleolus"/>
    <property type="evidence" value="ECO:0007669"/>
    <property type="project" value="TreeGrafter"/>
</dbReference>
<protein>
    <recommendedName>
        <fullName evidence="1">Utp8 C-terminal domain-containing protein</fullName>
    </recommendedName>
</protein>
<organism evidence="2 3">
    <name type="scientific">Lactarius akahatsu</name>
    <dbReference type="NCBI Taxonomy" id="416441"/>
    <lineage>
        <taxon>Eukaryota</taxon>
        <taxon>Fungi</taxon>
        <taxon>Dikarya</taxon>
        <taxon>Basidiomycota</taxon>
        <taxon>Agaricomycotina</taxon>
        <taxon>Agaricomycetes</taxon>
        <taxon>Russulales</taxon>
        <taxon>Russulaceae</taxon>
        <taxon>Lactarius</taxon>
    </lineage>
</organism>
<accession>A0AAD4LC82</accession>
<dbReference type="InterPro" id="IPR042859">
    <property type="entry name" value="NOL11"/>
</dbReference>
<dbReference type="InterPro" id="IPR053881">
    <property type="entry name" value="Utp8_C"/>
</dbReference>
<evidence type="ECO:0000259" key="1">
    <source>
        <dbReference type="Pfam" id="PF22542"/>
    </source>
</evidence>
<keyword evidence="3" id="KW-1185">Reference proteome</keyword>
<dbReference type="EMBL" id="JAKELL010000041">
    <property type="protein sequence ID" value="KAH8988476.1"/>
    <property type="molecule type" value="Genomic_DNA"/>
</dbReference>
<dbReference type="GO" id="GO:0003723">
    <property type="term" value="F:RNA binding"/>
    <property type="evidence" value="ECO:0007669"/>
    <property type="project" value="TreeGrafter"/>
</dbReference>
<dbReference type="PANTHER" id="PTHR15633">
    <property type="entry name" value="NUCLEOLAR PROTEIN 11"/>
    <property type="match status" value="1"/>
</dbReference>
<dbReference type="Proteomes" id="UP001201163">
    <property type="component" value="Unassembled WGS sequence"/>
</dbReference>
<feature type="domain" description="Utp8 C-terminal" evidence="1">
    <location>
        <begin position="435"/>
        <end position="558"/>
    </location>
</feature>
<reference evidence="2" key="1">
    <citation type="submission" date="2022-01" db="EMBL/GenBank/DDBJ databases">
        <title>Comparative genomics reveals a dynamic genome evolution in the ectomycorrhizal milk-cap (Lactarius) mushrooms.</title>
        <authorList>
            <consortium name="DOE Joint Genome Institute"/>
            <person name="Lebreton A."/>
            <person name="Tang N."/>
            <person name="Kuo A."/>
            <person name="LaButti K."/>
            <person name="Drula E."/>
            <person name="Barry K."/>
            <person name="Clum A."/>
            <person name="Lipzen A."/>
            <person name="Mousain D."/>
            <person name="Ng V."/>
            <person name="Wang R."/>
            <person name="Wang X."/>
            <person name="Dai Y."/>
            <person name="Henrissat B."/>
            <person name="Grigoriev I.V."/>
            <person name="Guerin-Laguette A."/>
            <person name="Yu F."/>
            <person name="Martin F.M."/>
        </authorList>
    </citation>
    <scope>NUCLEOTIDE SEQUENCE</scope>
    <source>
        <strain evidence="2">QP</strain>
    </source>
</reference>
<evidence type="ECO:0000313" key="2">
    <source>
        <dbReference type="EMBL" id="KAH8988476.1"/>
    </source>
</evidence>
<evidence type="ECO:0000313" key="3">
    <source>
        <dbReference type="Proteomes" id="UP001201163"/>
    </source>
</evidence>
<name>A0AAD4LC82_9AGAM</name>
<dbReference type="Pfam" id="PF22542">
    <property type="entry name" value="Utp8_C"/>
    <property type="match status" value="1"/>
</dbReference>
<dbReference type="PANTHER" id="PTHR15633:SF2">
    <property type="entry name" value="NUCLEOLAR PROTEIN 11"/>
    <property type="match status" value="1"/>
</dbReference>
<gene>
    <name evidence="2" type="ORF">EDB92DRAFT_1800580</name>
</gene>
<proteinExistence type="predicted"/>